<dbReference type="Proteomes" id="UP000324748">
    <property type="component" value="Unassembled WGS sequence"/>
</dbReference>
<feature type="compositionally biased region" description="Polar residues" evidence="1">
    <location>
        <begin position="77"/>
        <end position="90"/>
    </location>
</feature>
<comment type="caution">
    <text evidence="2">The sequence shown here is derived from an EMBL/GenBank/DDBJ whole genome shotgun (WGS) entry which is preliminary data.</text>
</comment>
<feature type="region of interest" description="Disordered" evidence="1">
    <location>
        <begin position="77"/>
        <end position="101"/>
    </location>
</feature>
<name>A0A5B0QHG1_PUCGR</name>
<evidence type="ECO:0000313" key="3">
    <source>
        <dbReference type="Proteomes" id="UP000324748"/>
    </source>
</evidence>
<sequence length="101" mass="10912">MSPLLPGQGNCGGEQFLDSPIANTWLFGQNVLGPSTFGGTTPSLEHYFTGLNKCDTQSNYSDRLHINSRCKTASIVPQTGSTARVTSRRTQPAKEIPKRDG</sequence>
<reference evidence="2 3" key="1">
    <citation type="submission" date="2019-05" db="EMBL/GenBank/DDBJ databases">
        <title>Emergence of the Ug99 lineage of the wheat stem rust pathogen through somatic hybridization.</title>
        <authorList>
            <person name="Li F."/>
            <person name="Upadhyaya N.M."/>
            <person name="Sperschneider J."/>
            <person name="Matny O."/>
            <person name="Nguyen-Phuc H."/>
            <person name="Mago R."/>
            <person name="Raley C."/>
            <person name="Miller M.E."/>
            <person name="Silverstein K.A.T."/>
            <person name="Henningsen E."/>
            <person name="Hirsch C.D."/>
            <person name="Visser B."/>
            <person name="Pretorius Z.A."/>
            <person name="Steffenson B.J."/>
            <person name="Schwessinger B."/>
            <person name="Dodds P.N."/>
            <person name="Figueroa M."/>
        </authorList>
    </citation>
    <scope>NUCLEOTIDE SEQUENCE [LARGE SCALE GENOMIC DNA]</scope>
    <source>
        <strain evidence="2">21-0</strain>
    </source>
</reference>
<organism evidence="2 3">
    <name type="scientific">Puccinia graminis f. sp. tritici</name>
    <dbReference type="NCBI Taxonomy" id="56615"/>
    <lineage>
        <taxon>Eukaryota</taxon>
        <taxon>Fungi</taxon>
        <taxon>Dikarya</taxon>
        <taxon>Basidiomycota</taxon>
        <taxon>Pucciniomycotina</taxon>
        <taxon>Pucciniomycetes</taxon>
        <taxon>Pucciniales</taxon>
        <taxon>Pucciniaceae</taxon>
        <taxon>Puccinia</taxon>
    </lineage>
</organism>
<dbReference type="AlphaFoldDB" id="A0A5B0QHG1"/>
<keyword evidence="3" id="KW-1185">Reference proteome</keyword>
<gene>
    <name evidence="2" type="ORF">PGT21_003532</name>
</gene>
<dbReference type="EMBL" id="VSWC01000015">
    <property type="protein sequence ID" value="KAA1112612.1"/>
    <property type="molecule type" value="Genomic_DNA"/>
</dbReference>
<evidence type="ECO:0000256" key="1">
    <source>
        <dbReference type="SAM" id="MobiDB-lite"/>
    </source>
</evidence>
<proteinExistence type="predicted"/>
<protein>
    <submittedName>
        <fullName evidence="2">Uncharacterized protein</fullName>
    </submittedName>
</protein>
<evidence type="ECO:0000313" key="2">
    <source>
        <dbReference type="EMBL" id="KAA1112612.1"/>
    </source>
</evidence>
<accession>A0A5B0QHG1</accession>